<dbReference type="AlphaFoldDB" id="A0A1H7ZCY2"/>
<dbReference type="Proteomes" id="UP000199664">
    <property type="component" value="Unassembled WGS sequence"/>
</dbReference>
<gene>
    <name evidence="1" type="ORF">SAMN04515666_11448</name>
</gene>
<reference evidence="2" key="1">
    <citation type="submission" date="2016-10" db="EMBL/GenBank/DDBJ databases">
        <authorList>
            <person name="Varghese N."/>
            <person name="Submissions S."/>
        </authorList>
    </citation>
    <scope>NUCLEOTIDE SEQUENCE [LARGE SCALE GENOMIC DNA]</scope>
    <source>
        <strain evidence="2">LMG 26383,CCUG 61248,R- 45681</strain>
    </source>
</reference>
<sequence>MSEAVVSPSVLRMRRISLWALPMALALGIVLQSHENAWEWWRSRELFAREVPASTAASLGGADWKLMGLRRVAERADGRAVMLLDMEAVVRDPEAFAVLPCRLVLEAPDGRRWSPQFLTPSEVNRLPERRGRTIPTCTQALASKPTAGVTLRVSEGFVLPAGMDRQVRPVLSLPAGRPHYLRFEIPG</sequence>
<accession>A0A1H7ZCY2</accession>
<keyword evidence="2" id="KW-1185">Reference proteome</keyword>
<evidence type="ECO:0000313" key="2">
    <source>
        <dbReference type="Proteomes" id="UP000199664"/>
    </source>
</evidence>
<dbReference type="RefSeq" id="WP_143079828.1">
    <property type="nucleotide sequence ID" value="NZ_FOAN01000014.1"/>
</dbReference>
<protein>
    <submittedName>
        <fullName evidence="1">Uncharacterized protein</fullName>
    </submittedName>
</protein>
<organism evidence="1 2">
    <name type="scientific">Bosea lupini</name>
    <dbReference type="NCBI Taxonomy" id="1036779"/>
    <lineage>
        <taxon>Bacteria</taxon>
        <taxon>Pseudomonadati</taxon>
        <taxon>Pseudomonadota</taxon>
        <taxon>Alphaproteobacteria</taxon>
        <taxon>Hyphomicrobiales</taxon>
        <taxon>Boseaceae</taxon>
        <taxon>Bosea</taxon>
    </lineage>
</organism>
<proteinExistence type="predicted"/>
<dbReference type="OrthoDB" id="7348044at2"/>
<name>A0A1H7ZCY2_9HYPH</name>
<evidence type="ECO:0000313" key="1">
    <source>
        <dbReference type="EMBL" id="SEM56176.1"/>
    </source>
</evidence>
<dbReference type="EMBL" id="FOAN01000014">
    <property type="protein sequence ID" value="SEM56176.1"/>
    <property type="molecule type" value="Genomic_DNA"/>
</dbReference>
<dbReference type="STRING" id="1036779.SAMN04515666_11448"/>